<evidence type="ECO:0000313" key="2">
    <source>
        <dbReference type="Proteomes" id="UP000694888"/>
    </source>
</evidence>
<gene>
    <name evidence="3 4" type="primary">LOC101851599</name>
</gene>
<feature type="transmembrane region" description="Helical" evidence="1">
    <location>
        <begin position="304"/>
        <end position="322"/>
    </location>
</feature>
<dbReference type="PANTHER" id="PTHR31410:SF1">
    <property type="entry name" value="POST-GPI ATTACHMENT TO PROTEINS FACTOR 4"/>
    <property type="match status" value="1"/>
</dbReference>
<evidence type="ECO:0000256" key="1">
    <source>
        <dbReference type="SAM" id="Phobius"/>
    </source>
</evidence>
<dbReference type="CDD" id="cd22190">
    <property type="entry name" value="PGAP4"/>
    <property type="match status" value="1"/>
</dbReference>
<dbReference type="Proteomes" id="UP000694888">
    <property type="component" value="Unplaced"/>
</dbReference>
<evidence type="ECO:0000313" key="4">
    <source>
        <dbReference type="RefSeq" id="XP_012942220.1"/>
    </source>
</evidence>
<name>A0ABM1A7A0_APLCA</name>
<sequence>MVRLALRRNHLLALSGFFLVLLLLCYRLPFSQLYRKMHNYNTLFKQVQEASRLRSHVSQKYFQSLERTPKPNIYQERMKKGNVTIAVGLITVKRSNKETEHLPPGTLDYLMQSASLVDHIMRHHAFFQTSVPFICNVDTFPESHKTAEKLYKFLPYTERYGLNSFGIGPLTFPGSKKLYQDVQSHVSRYHKETYDYAFCLQSAASLHPQYVILLEDDVLPHKDLPYVLEHMIHSRLNLTKSDHYKNGIAYLKMYYPAKWQGYATEWTRVFDLLSVSAVGAAVVLLISFILPAKLKSKIMCNESWKTFLISFLMVMLTCWLLGRQNINEFRRISKHLYRLQQSEGCCTQAMLYPIDVVAPLTQHLVTVSPHTHTDLAIMDYAAQGTLPALQIEPSLFFHVGLITSLNQRQKHPEEFIFHL</sequence>
<dbReference type="GeneID" id="101851599"/>
<dbReference type="RefSeq" id="XP_005105999.1">
    <property type="nucleotide sequence ID" value="XM_005105942.2"/>
</dbReference>
<dbReference type="PANTHER" id="PTHR31410">
    <property type="entry name" value="TRANSMEMBRANE PROTEIN 246"/>
    <property type="match status" value="1"/>
</dbReference>
<accession>A0ABM1A7A0</accession>
<keyword evidence="1" id="KW-1133">Transmembrane helix</keyword>
<organism evidence="2 4">
    <name type="scientific">Aplysia californica</name>
    <name type="common">California sea hare</name>
    <dbReference type="NCBI Taxonomy" id="6500"/>
    <lineage>
        <taxon>Eukaryota</taxon>
        <taxon>Metazoa</taxon>
        <taxon>Spiralia</taxon>
        <taxon>Lophotrochozoa</taxon>
        <taxon>Mollusca</taxon>
        <taxon>Gastropoda</taxon>
        <taxon>Heterobranchia</taxon>
        <taxon>Euthyneura</taxon>
        <taxon>Tectipleura</taxon>
        <taxon>Aplysiida</taxon>
        <taxon>Aplysioidea</taxon>
        <taxon>Aplysiidae</taxon>
        <taxon>Aplysia</taxon>
    </lineage>
</organism>
<keyword evidence="2" id="KW-1185">Reference proteome</keyword>
<keyword evidence="1" id="KW-0812">Transmembrane</keyword>
<proteinExistence type="predicted"/>
<dbReference type="InterPro" id="IPR029675">
    <property type="entry name" value="PGAP4"/>
</dbReference>
<evidence type="ECO:0000313" key="3">
    <source>
        <dbReference type="RefSeq" id="XP_005105999.1"/>
    </source>
</evidence>
<dbReference type="RefSeq" id="XP_012942220.1">
    <property type="nucleotide sequence ID" value="XM_013086766.1"/>
</dbReference>
<feature type="transmembrane region" description="Helical" evidence="1">
    <location>
        <begin position="272"/>
        <end position="292"/>
    </location>
</feature>
<keyword evidence="1" id="KW-0472">Membrane</keyword>
<reference evidence="3 4" key="1">
    <citation type="submission" date="2025-05" db="UniProtKB">
        <authorList>
            <consortium name="RefSeq"/>
        </authorList>
    </citation>
    <scope>IDENTIFICATION</scope>
</reference>
<protein>
    <submittedName>
        <fullName evidence="3 4">Post-GPI attachment to proteins factor 4</fullName>
    </submittedName>
</protein>